<dbReference type="InterPro" id="IPR006225">
    <property type="entry name" value="PsdUridine_synth_RluC/D"/>
</dbReference>
<evidence type="ECO:0000256" key="1">
    <source>
        <dbReference type="SAM" id="MobiDB-lite"/>
    </source>
</evidence>
<gene>
    <name evidence="3" type="ORF">BASA50_000315</name>
</gene>
<dbReference type="Pfam" id="PF00849">
    <property type="entry name" value="PseudoU_synth_2"/>
    <property type="match status" value="1"/>
</dbReference>
<keyword evidence="4" id="KW-1185">Reference proteome</keyword>
<dbReference type="SUPFAM" id="SSF55120">
    <property type="entry name" value="Pseudouridine synthase"/>
    <property type="match status" value="1"/>
</dbReference>
<name>A0ABQ8EUC1_9FUNG</name>
<dbReference type="InterPro" id="IPR006145">
    <property type="entry name" value="PsdUridine_synth_RsuA/RluA"/>
</dbReference>
<dbReference type="InterPro" id="IPR006224">
    <property type="entry name" value="PsdUridine_synth_RluA-like_CS"/>
</dbReference>
<dbReference type="EMBL" id="JAFCIX010000571">
    <property type="protein sequence ID" value="KAH6586718.1"/>
    <property type="molecule type" value="Genomic_DNA"/>
</dbReference>
<evidence type="ECO:0000313" key="3">
    <source>
        <dbReference type="EMBL" id="KAH6586718.1"/>
    </source>
</evidence>
<dbReference type="NCBIfam" id="TIGR00005">
    <property type="entry name" value="rluA_subfam"/>
    <property type="match status" value="1"/>
</dbReference>
<reference evidence="3 4" key="1">
    <citation type="submission" date="2021-02" db="EMBL/GenBank/DDBJ databases">
        <title>Variation within the Batrachochytrium salamandrivorans European outbreak.</title>
        <authorList>
            <person name="Kelly M."/>
            <person name="Pasmans F."/>
            <person name="Shea T.P."/>
            <person name="Munoz J.F."/>
            <person name="Carranza S."/>
            <person name="Cuomo C.A."/>
            <person name="Martel A."/>
        </authorList>
    </citation>
    <scope>NUCLEOTIDE SEQUENCE [LARGE SCALE GENOMIC DNA]</scope>
    <source>
        <strain evidence="3 4">AMFP18/2</strain>
    </source>
</reference>
<organism evidence="3 4">
    <name type="scientific">Batrachochytrium salamandrivorans</name>
    <dbReference type="NCBI Taxonomy" id="1357716"/>
    <lineage>
        <taxon>Eukaryota</taxon>
        <taxon>Fungi</taxon>
        <taxon>Fungi incertae sedis</taxon>
        <taxon>Chytridiomycota</taxon>
        <taxon>Chytridiomycota incertae sedis</taxon>
        <taxon>Chytridiomycetes</taxon>
        <taxon>Rhizophydiales</taxon>
        <taxon>Rhizophydiales incertae sedis</taxon>
        <taxon>Batrachochytrium</taxon>
    </lineage>
</organism>
<evidence type="ECO:0000259" key="2">
    <source>
        <dbReference type="Pfam" id="PF00849"/>
    </source>
</evidence>
<dbReference type="InterPro" id="IPR020103">
    <property type="entry name" value="PsdUridine_synth_cat_dom_sf"/>
</dbReference>
<sequence length="503" mass="56588">MQESKSDASSTLLEPAAISPSAPQEDIAFTQPISSSTCEKLLTGQLEQNCINRKRPSASLMDDTVQETTHRDKVTPATRGRRIKGTGPRPTAPNKNPPPMSKKVRNQPNSAPPEYLLENGLRKVKPYLYVYQTYAKQRWLGLTIFQVFEKEFHDRPTEFYKQAIEKGKIRVNGAAVPLTYVIKNSDLVENTVHRHEPSVTDCPIDIVHQSDSILVVNKPGSIPVHPTGRYRHNTVIHLLEFEYKMQNLFLINRIDRLTSGLLLIARDKDVAASMMREMRERQVKKTYLARVKGEFPAEEVECNEPIETVQFKVGVNIVSPTGKPCSTHFKRLSYNGLTSVVQCEPKTGRTHQIRVHLQFLGHPIANDPIYGCSSWGETMGKGGLSLETRDATVNRVTAAAFPSEDALLIPDASLKVAGDIVDDIDVDPLSNCGECRFVRSDPIPEQLVIWLHSWKYEGDSGWKFEAPRPDWADDAYEGDRQLVDRFWAYGGLWDGKAPAHFIE</sequence>
<evidence type="ECO:0000313" key="4">
    <source>
        <dbReference type="Proteomes" id="UP001648503"/>
    </source>
</evidence>
<dbReference type="Proteomes" id="UP001648503">
    <property type="component" value="Unassembled WGS sequence"/>
</dbReference>
<proteinExistence type="predicted"/>
<dbReference type="CDD" id="cd02557">
    <property type="entry name" value="PseudoU_synth_ScRIB2"/>
    <property type="match status" value="1"/>
</dbReference>
<dbReference type="PANTHER" id="PTHR21600">
    <property type="entry name" value="MITOCHONDRIAL RNA PSEUDOURIDINE SYNTHASE"/>
    <property type="match status" value="1"/>
</dbReference>
<dbReference type="InterPro" id="IPR050188">
    <property type="entry name" value="RluA_PseudoU_synthase"/>
</dbReference>
<protein>
    <recommendedName>
        <fullName evidence="2">Pseudouridine synthase RsuA/RluA-like domain-containing protein</fullName>
    </recommendedName>
</protein>
<accession>A0ABQ8EUC1</accession>
<dbReference type="PANTHER" id="PTHR21600:SF40">
    <property type="entry name" value="PSEUDOURIDYLATE SYNTHASE RPUSD2"/>
    <property type="match status" value="1"/>
</dbReference>
<feature type="region of interest" description="Disordered" evidence="1">
    <location>
        <begin position="49"/>
        <end position="113"/>
    </location>
</feature>
<dbReference type="PROSITE" id="PS01129">
    <property type="entry name" value="PSI_RLU"/>
    <property type="match status" value="1"/>
</dbReference>
<dbReference type="Gene3D" id="3.30.2350.10">
    <property type="entry name" value="Pseudouridine synthase"/>
    <property type="match status" value="1"/>
</dbReference>
<comment type="caution">
    <text evidence="3">The sequence shown here is derived from an EMBL/GenBank/DDBJ whole genome shotgun (WGS) entry which is preliminary data.</text>
</comment>
<feature type="region of interest" description="Disordered" evidence="1">
    <location>
        <begin position="1"/>
        <end position="26"/>
    </location>
</feature>
<feature type="domain" description="Pseudouridine synthase RsuA/RluA-like" evidence="2">
    <location>
        <begin position="213"/>
        <end position="358"/>
    </location>
</feature>